<organism evidence="4">
    <name type="scientific">marine metagenome</name>
    <dbReference type="NCBI Taxonomy" id="408172"/>
    <lineage>
        <taxon>unclassified sequences</taxon>
        <taxon>metagenomes</taxon>
        <taxon>ecological metagenomes</taxon>
    </lineage>
</organism>
<dbReference type="Gene3D" id="3.30.70.270">
    <property type="match status" value="1"/>
</dbReference>
<dbReference type="InterPro" id="IPR043128">
    <property type="entry name" value="Rev_trsase/Diguanyl_cyclase"/>
</dbReference>
<feature type="domain" description="Cyclic nucleotide-binding" evidence="1">
    <location>
        <begin position="27"/>
        <end position="125"/>
    </location>
</feature>
<dbReference type="Pfam" id="PF00990">
    <property type="entry name" value="GGDEF"/>
    <property type="match status" value="1"/>
</dbReference>
<dbReference type="NCBIfam" id="TIGR00254">
    <property type="entry name" value="GGDEF"/>
    <property type="match status" value="1"/>
</dbReference>
<dbReference type="InterPro" id="IPR050469">
    <property type="entry name" value="Diguanylate_Cyclase"/>
</dbReference>
<dbReference type="Gene3D" id="3.40.50.2300">
    <property type="match status" value="1"/>
</dbReference>
<dbReference type="InterPro" id="IPR011006">
    <property type="entry name" value="CheY-like_superfamily"/>
</dbReference>
<dbReference type="EMBL" id="UINC01034209">
    <property type="protein sequence ID" value="SVB24699.1"/>
    <property type="molecule type" value="Genomic_DNA"/>
</dbReference>
<dbReference type="Gene3D" id="2.60.120.10">
    <property type="entry name" value="Jelly Rolls"/>
    <property type="match status" value="1"/>
</dbReference>
<dbReference type="GO" id="GO:0000160">
    <property type="term" value="P:phosphorelay signal transduction system"/>
    <property type="evidence" value="ECO:0007669"/>
    <property type="project" value="InterPro"/>
</dbReference>
<protein>
    <recommendedName>
        <fullName evidence="5">Response regulator receiver modulated diguanylate cyclase</fullName>
    </recommendedName>
</protein>
<dbReference type="InterPro" id="IPR018490">
    <property type="entry name" value="cNMP-bd_dom_sf"/>
</dbReference>
<dbReference type="Pfam" id="PF00027">
    <property type="entry name" value="cNMP_binding"/>
    <property type="match status" value="1"/>
</dbReference>
<dbReference type="InterPro" id="IPR001789">
    <property type="entry name" value="Sig_transdc_resp-reg_receiver"/>
</dbReference>
<dbReference type="InterPro" id="IPR000595">
    <property type="entry name" value="cNMP-bd_dom"/>
</dbReference>
<proteinExistence type="predicted"/>
<evidence type="ECO:0000259" key="1">
    <source>
        <dbReference type="PROSITE" id="PS50042"/>
    </source>
</evidence>
<reference evidence="4" key="1">
    <citation type="submission" date="2018-05" db="EMBL/GenBank/DDBJ databases">
        <authorList>
            <person name="Lanie J.A."/>
            <person name="Ng W.-L."/>
            <person name="Kazmierczak K.M."/>
            <person name="Andrzejewski T.M."/>
            <person name="Davidsen T.M."/>
            <person name="Wayne K.J."/>
            <person name="Tettelin H."/>
            <person name="Glass J.I."/>
            <person name="Rusch D."/>
            <person name="Podicherti R."/>
            <person name="Tsui H.-C.T."/>
            <person name="Winkler M.E."/>
        </authorList>
    </citation>
    <scope>NUCLEOTIDE SEQUENCE</scope>
</reference>
<dbReference type="PANTHER" id="PTHR45138:SF9">
    <property type="entry name" value="DIGUANYLATE CYCLASE DGCM-RELATED"/>
    <property type="match status" value="1"/>
</dbReference>
<evidence type="ECO:0000313" key="4">
    <source>
        <dbReference type="EMBL" id="SVB24699.1"/>
    </source>
</evidence>
<evidence type="ECO:0008006" key="5">
    <source>
        <dbReference type="Google" id="ProtNLM"/>
    </source>
</evidence>
<dbReference type="InterPro" id="IPR000160">
    <property type="entry name" value="GGDEF_dom"/>
</dbReference>
<dbReference type="InterPro" id="IPR029787">
    <property type="entry name" value="Nucleotide_cyclase"/>
</dbReference>
<dbReference type="SUPFAM" id="SSF51206">
    <property type="entry name" value="cAMP-binding domain-like"/>
    <property type="match status" value="1"/>
</dbReference>
<dbReference type="SMART" id="SM00267">
    <property type="entry name" value="GGDEF"/>
    <property type="match status" value="1"/>
</dbReference>
<feature type="domain" description="Response regulatory" evidence="2">
    <location>
        <begin position="170"/>
        <end position="291"/>
    </location>
</feature>
<dbReference type="SUPFAM" id="SSF52172">
    <property type="entry name" value="CheY-like"/>
    <property type="match status" value="1"/>
</dbReference>
<evidence type="ECO:0000259" key="3">
    <source>
        <dbReference type="PROSITE" id="PS50887"/>
    </source>
</evidence>
<dbReference type="AlphaFoldDB" id="A0A382CFU4"/>
<dbReference type="CDD" id="cd00038">
    <property type="entry name" value="CAP_ED"/>
    <property type="match status" value="1"/>
</dbReference>
<dbReference type="InterPro" id="IPR014710">
    <property type="entry name" value="RmlC-like_jellyroll"/>
</dbReference>
<accession>A0A382CFU4</accession>
<dbReference type="PROSITE" id="PS50887">
    <property type="entry name" value="GGDEF"/>
    <property type="match status" value="1"/>
</dbReference>
<dbReference type="GO" id="GO:0052621">
    <property type="term" value="F:diguanylate cyclase activity"/>
    <property type="evidence" value="ECO:0007669"/>
    <property type="project" value="TreeGrafter"/>
</dbReference>
<sequence length="392" mass="44650">MQRKPLSFPKSSPELDHYADIIRSGRYFRKISKSHLKEMLRQSDLITLNADEYLIRKDQNNPPELIVLLEGSLAVTSEAQFIMRLNNPGDLVGELSVIAGESNHFADVISEEQSKVVIFPYQLFKAADDDTEVSVAYLVFSHILAEKLKHATAQSLLKKNVRSQKDSSIVIGILETDKKSRALISSTLGKIWNKANVIQIESFQDFLEKPFENRFDLLIVDPENISGKKSKNDSIQKITDICNSFSAPIMVISRFCRKEENRIFLAELGVKDFLIKPFAEFDLQHALTKLRKDHYRQKELEQVVIEADTDKLTGLANRRRLDEFLDALVTLFPEEKQSFSLIMADVDHFKYYNDAHGHQMGDIVLSSIGSILKSRIRRGDLAARFGGEEFVV</sequence>
<gene>
    <name evidence="4" type="ORF">METZ01_LOCUS177553</name>
</gene>
<dbReference type="SUPFAM" id="SSF55073">
    <property type="entry name" value="Nucleotide cyclase"/>
    <property type="match status" value="1"/>
</dbReference>
<evidence type="ECO:0000259" key="2">
    <source>
        <dbReference type="PROSITE" id="PS50110"/>
    </source>
</evidence>
<name>A0A382CFU4_9ZZZZ</name>
<dbReference type="PROSITE" id="PS50042">
    <property type="entry name" value="CNMP_BINDING_3"/>
    <property type="match status" value="1"/>
</dbReference>
<dbReference type="CDD" id="cd01949">
    <property type="entry name" value="GGDEF"/>
    <property type="match status" value="1"/>
</dbReference>
<dbReference type="PROSITE" id="PS50110">
    <property type="entry name" value="RESPONSE_REGULATORY"/>
    <property type="match status" value="1"/>
</dbReference>
<feature type="non-terminal residue" evidence="4">
    <location>
        <position position="392"/>
    </location>
</feature>
<feature type="domain" description="GGDEF" evidence="3">
    <location>
        <begin position="337"/>
        <end position="392"/>
    </location>
</feature>
<dbReference type="PANTHER" id="PTHR45138">
    <property type="entry name" value="REGULATORY COMPONENTS OF SENSORY TRANSDUCTION SYSTEM"/>
    <property type="match status" value="1"/>
</dbReference>